<evidence type="ECO:0000256" key="3">
    <source>
        <dbReference type="RuleBase" id="RU361240"/>
    </source>
</evidence>
<feature type="signal peptide" evidence="3">
    <location>
        <begin position="1"/>
        <end position="18"/>
    </location>
</feature>
<dbReference type="EC" id="3.4.-.-" evidence="3"/>
<comment type="similarity">
    <text evidence="3">Belongs to the peptidase M28 family.</text>
</comment>
<accession>A0A167FR21</accession>
<dbReference type="InterPro" id="IPR007484">
    <property type="entry name" value="Peptidase_M28"/>
</dbReference>
<dbReference type="GO" id="GO:0016603">
    <property type="term" value="F:glutaminyl-peptide cyclotransferase activity"/>
    <property type="evidence" value="ECO:0007669"/>
    <property type="project" value="InterPro"/>
</dbReference>
<keyword evidence="3" id="KW-0479">Metal-binding</keyword>
<gene>
    <name evidence="5" type="ORF">AWJ20_3222</name>
</gene>
<name>A0A167FR21_9ASCO</name>
<keyword evidence="3" id="KW-0378">Hydrolase</keyword>
<dbReference type="GO" id="GO:0008270">
    <property type="term" value="F:zinc ion binding"/>
    <property type="evidence" value="ECO:0007669"/>
    <property type="project" value="TreeGrafter"/>
</dbReference>
<keyword evidence="1" id="KW-0808">Transferase</keyword>
<evidence type="ECO:0000256" key="1">
    <source>
        <dbReference type="ARBA" id="ARBA00022679"/>
    </source>
</evidence>
<evidence type="ECO:0000256" key="2">
    <source>
        <dbReference type="ARBA" id="ARBA00023315"/>
    </source>
</evidence>
<organism evidence="5 6">
    <name type="scientific">Sugiyamaella lignohabitans</name>
    <dbReference type="NCBI Taxonomy" id="796027"/>
    <lineage>
        <taxon>Eukaryota</taxon>
        <taxon>Fungi</taxon>
        <taxon>Dikarya</taxon>
        <taxon>Ascomycota</taxon>
        <taxon>Saccharomycotina</taxon>
        <taxon>Dipodascomycetes</taxon>
        <taxon>Dipodascales</taxon>
        <taxon>Trichomonascaceae</taxon>
        <taxon>Sugiyamaella</taxon>
    </lineage>
</organism>
<keyword evidence="3" id="KW-0732">Signal</keyword>
<dbReference type="Proteomes" id="UP000189580">
    <property type="component" value="Chromosome b"/>
</dbReference>
<dbReference type="Gene3D" id="3.40.630.10">
    <property type="entry name" value="Zn peptidases"/>
    <property type="match status" value="1"/>
</dbReference>
<dbReference type="OrthoDB" id="3907302at2759"/>
<protein>
    <recommendedName>
        <fullName evidence="3">Peptide hydrolase</fullName>
        <ecNumber evidence="3">3.4.-.-</ecNumber>
    </recommendedName>
</protein>
<dbReference type="AlphaFoldDB" id="A0A167FR21"/>
<evidence type="ECO:0000259" key="4">
    <source>
        <dbReference type="Pfam" id="PF04389"/>
    </source>
</evidence>
<dbReference type="KEGG" id="slb:AWJ20_3222"/>
<dbReference type="GO" id="GO:0008233">
    <property type="term" value="F:peptidase activity"/>
    <property type="evidence" value="ECO:0007669"/>
    <property type="project" value="UniProtKB-KW"/>
</dbReference>
<dbReference type="PANTHER" id="PTHR12283">
    <property type="entry name" value="GLUTAMINYL-PEPTIDE CYCLOTRANSFERASE"/>
    <property type="match status" value="1"/>
</dbReference>
<evidence type="ECO:0000313" key="6">
    <source>
        <dbReference type="Proteomes" id="UP000189580"/>
    </source>
</evidence>
<dbReference type="GeneID" id="30035221"/>
<dbReference type="RefSeq" id="XP_018738068.1">
    <property type="nucleotide sequence ID" value="XM_018880229.1"/>
</dbReference>
<dbReference type="SUPFAM" id="SSF53187">
    <property type="entry name" value="Zn-dependent exopeptidases"/>
    <property type="match status" value="1"/>
</dbReference>
<dbReference type="EMBL" id="CP014503">
    <property type="protein sequence ID" value="ANB15591.1"/>
    <property type="molecule type" value="Genomic_DNA"/>
</dbReference>
<feature type="chain" id="PRO_5007749156" description="Peptide hydrolase" evidence="3">
    <location>
        <begin position="19"/>
        <end position="363"/>
    </location>
</feature>
<dbReference type="GO" id="GO:0006508">
    <property type="term" value="P:proteolysis"/>
    <property type="evidence" value="ECO:0007669"/>
    <property type="project" value="UniProtKB-KW"/>
</dbReference>
<keyword evidence="3" id="KW-0645">Protease</keyword>
<dbReference type="Pfam" id="PF04389">
    <property type="entry name" value="Peptidase_M28"/>
    <property type="match status" value="1"/>
</dbReference>
<proteinExistence type="inferred from homology"/>
<dbReference type="InterPro" id="IPR037457">
    <property type="entry name" value="M28_QC"/>
</dbReference>
<sequence>MFLVFLFISISSLPLVFGYERLNSKATKLLASQYPPENFLDIQDLNGLLAPILKPRVPGSRGSEEVRQHFASFFGSLPSNGWTIEYDEFTEDTPIAKNVSFTNVIVTRDPPHTTPGNVGRVVLAAHYDSKYEPEGFIGAIDSAVPCALTMYTAQVLDEYLTQKWAVSSNNSSGVQIIFFDGEEAYKEWTDTDSLYGARHLADKMETEVKYSVDSSRRTDLQSIDVLILLDLLGHSTSSIHSYFRETDWMHKRMATIEERIRRLKLSKFGSEDSQKQTTFFPRPPIYSLGGQIGDDHLPFLQRGVPVLHLIPLPFPNIWHTLDDDGAHLDPATVHDWALIIALFMAEYFELGSVVGGSSVKEYL</sequence>
<reference evidence="5 6" key="1">
    <citation type="submission" date="2016-02" db="EMBL/GenBank/DDBJ databases">
        <title>Complete genome sequence and transcriptome regulation of the pentose utilising yeast Sugiyamaella lignohabitans.</title>
        <authorList>
            <person name="Bellasio M."/>
            <person name="Peymann A."/>
            <person name="Valli M."/>
            <person name="Sipitzky M."/>
            <person name="Graf A."/>
            <person name="Sauer M."/>
            <person name="Marx H."/>
            <person name="Mattanovich D."/>
        </authorList>
    </citation>
    <scope>NUCLEOTIDE SEQUENCE [LARGE SCALE GENOMIC DNA]</scope>
    <source>
        <strain evidence="5 6">CBS 10342</strain>
    </source>
</reference>
<keyword evidence="2" id="KW-0012">Acyltransferase</keyword>
<feature type="domain" description="Peptidase M28" evidence="4">
    <location>
        <begin position="103"/>
        <end position="343"/>
    </location>
</feature>
<keyword evidence="6" id="KW-1185">Reference proteome</keyword>
<dbReference type="CDD" id="cd03880">
    <property type="entry name" value="M28_QC_like"/>
    <property type="match status" value="1"/>
</dbReference>
<keyword evidence="3" id="KW-0862">Zinc</keyword>
<evidence type="ECO:0000313" key="5">
    <source>
        <dbReference type="EMBL" id="ANB15591.1"/>
    </source>
</evidence>
<dbReference type="InterPro" id="IPR040234">
    <property type="entry name" value="QC/QCL"/>
</dbReference>
<dbReference type="PANTHER" id="PTHR12283:SF6">
    <property type="entry name" value="GLUTAMINYL-PEPTIDE CYCLOTRANSFERASE-RELATED"/>
    <property type="match status" value="1"/>
</dbReference>